<protein>
    <submittedName>
        <fullName evidence="2">Uncharacterized protein</fullName>
    </submittedName>
</protein>
<comment type="caution">
    <text evidence="2">The sequence shown here is derived from an EMBL/GenBank/DDBJ whole genome shotgun (WGS) entry which is preliminary data.</text>
</comment>
<accession>A0ABP1RQL7</accession>
<reference evidence="2 3" key="1">
    <citation type="submission" date="2024-08" db="EMBL/GenBank/DDBJ databases">
        <authorList>
            <person name="Cucini C."/>
            <person name="Frati F."/>
        </authorList>
    </citation>
    <scope>NUCLEOTIDE SEQUENCE [LARGE SCALE GENOMIC DNA]</scope>
</reference>
<gene>
    <name evidence="2" type="ORF">ODALV1_LOCUS25016</name>
</gene>
<organism evidence="2 3">
    <name type="scientific">Orchesella dallaii</name>
    <dbReference type="NCBI Taxonomy" id="48710"/>
    <lineage>
        <taxon>Eukaryota</taxon>
        <taxon>Metazoa</taxon>
        <taxon>Ecdysozoa</taxon>
        <taxon>Arthropoda</taxon>
        <taxon>Hexapoda</taxon>
        <taxon>Collembola</taxon>
        <taxon>Entomobryomorpha</taxon>
        <taxon>Entomobryoidea</taxon>
        <taxon>Orchesellidae</taxon>
        <taxon>Orchesellinae</taxon>
        <taxon>Orchesella</taxon>
    </lineage>
</organism>
<dbReference type="EMBL" id="CAXLJM020000099">
    <property type="protein sequence ID" value="CAL8133325.1"/>
    <property type="molecule type" value="Genomic_DNA"/>
</dbReference>
<evidence type="ECO:0000313" key="2">
    <source>
        <dbReference type="EMBL" id="CAL8133325.1"/>
    </source>
</evidence>
<feature type="transmembrane region" description="Helical" evidence="1">
    <location>
        <begin position="760"/>
        <end position="783"/>
    </location>
</feature>
<dbReference type="Proteomes" id="UP001642540">
    <property type="component" value="Unassembled WGS sequence"/>
</dbReference>
<feature type="transmembrane region" description="Helical" evidence="1">
    <location>
        <begin position="520"/>
        <end position="543"/>
    </location>
</feature>
<keyword evidence="1" id="KW-0812">Transmembrane</keyword>
<keyword evidence="1" id="KW-0472">Membrane</keyword>
<name>A0ABP1RQL7_9HEXA</name>
<proteinExistence type="predicted"/>
<keyword evidence="3" id="KW-1185">Reference proteome</keyword>
<evidence type="ECO:0000313" key="3">
    <source>
        <dbReference type="Proteomes" id="UP001642540"/>
    </source>
</evidence>
<evidence type="ECO:0000256" key="1">
    <source>
        <dbReference type="SAM" id="Phobius"/>
    </source>
</evidence>
<keyword evidence="1" id="KW-1133">Transmembrane helix</keyword>
<sequence length="789" mass="91066">MTIFALAQNHNFTITLDNITPQNWKKHRGSYAYEGPELIVGTVRFTTLPSFSILTQQQFDKFDRFLLMQIYGNGFTSIITVAAPMRGLQSVQELIKDNYSIVYNPRRRTLSAAQMYGRDMQDLGLSVETAFTTVELEDFDILQEIADNDKKFAMISDTSISKYFKASSMNHLNVVSNSSFICFTIHETIHQELYYWILKIETTNTCLGQLVPKIITESDQYVLYFFKTTGILQDKLEPDISLRSRFVHFNNASSLRREAYRFSKTFNVFIFALHERKDMVQLQIHSLKLSHVLVPSRTMMLLFWTDPRWQLPTVVENIWQRHYKVIPVLKIILYLSSGKCDRNAVSISVLCSGGCSKNDITWSADEFQQKFHLQRNLYGVHRSLFWNGYRKSIAALTTDPYRCFQDSNESLRQNLVKPEHCGANIMSIFIMANHHNFTISVDKITPQNWKKHRASYAYQGPELIVGTVRFITVPSFSMLTQQQFGKFDSKSVHYCHCTGKPTEVWYSAGVWGEPFTSETWLGVFTIVIFSTLISLFNRCYIYQTLSKFLHFVSIILGHNDCKRFRFFLVPLSIGFLVSQLYGNGLTSTVTVATPIIRLKNVDELIRNNFSIVFNPLDHGLSAEKIYGRDLESIGYSVKSAFTLRELGQFGVLDEIGDKDKKLAMISDTSVSKYFKAVSIHYLNTRSNSSFICFTLDQTIHLELYYWIFKIESQYWLKSTLQRIIASSLYSKWNEWSNWNAMLKEKLFAQTFPVTSDVVNLSKLLCIFLCFVLLLGASVLVFCIECKPFV</sequence>